<evidence type="ECO:0000313" key="3">
    <source>
        <dbReference type="Proteomes" id="UP000251994"/>
    </source>
</evidence>
<evidence type="ECO:0008006" key="4">
    <source>
        <dbReference type="Google" id="ProtNLM"/>
    </source>
</evidence>
<dbReference type="AlphaFoldDB" id="A0A1S0ZSZ0"/>
<sequence>MSKNTYPDHRDAVIVALIDILVDVSCIAEAAHKHACSESDYAGSFTPHSLAVIQNSAERALQDIGYIMAKDTGETEINKGVDHA</sequence>
<proteinExistence type="predicted"/>
<name>A0A1S0ZSZ0_SALER</name>
<dbReference type="Proteomes" id="UP000885336">
    <property type="component" value="Unassembled WGS sequence"/>
</dbReference>
<dbReference type="Proteomes" id="UP000251994">
    <property type="component" value="Chromosome"/>
</dbReference>
<accession>A0A1S0ZSZ0</accession>
<reference evidence="1 3" key="1">
    <citation type="submission" date="2018-06" db="EMBL/GenBank/DDBJ databases">
        <title>Completed Genome Sequences of 32 Strains from Various Serotypes of Salmonella enterica.</title>
        <authorList>
            <person name="Nash J.H.E."/>
            <person name="Robertson J."/>
            <person name="Bessonov K."/>
        </authorList>
    </citation>
    <scope>NUCLEOTIDE SEQUENCE [LARGE SCALE GENOMIC DNA]</scope>
    <source>
        <strain evidence="1 3">SA20021456</strain>
    </source>
</reference>
<organism evidence="2">
    <name type="scientific">Salmonella enterica</name>
    <name type="common">Salmonella choleraesuis</name>
    <dbReference type="NCBI Taxonomy" id="28901"/>
    <lineage>
        <taxon>Bacteria</taxon>
        <taxon>Pseudomonadati</taxon>
        <taxon>Pseudomonadota</taxon>
        <taxon>Gammaproteobacteria</taxon>
        <taxon>Enterobacterales</taxon>
        <taxon>Enterobacteriaceae</taxon>
        <taxon>Salmonella</taxon>
    </lineage>
</organism>
<dbReference type="RefSeq" id="WP_023246574.1">
    <property type="nucleotide sequence ID" value="NZ_CP030219.1"/>
</dbReference>
<evidence type="ECO:0000313" key="1">
    <source>
        <dbReference type="EMBL" id="AXD71281.1"/>
    </source>
</evidence>
<dbReference type="EMBL" id="RNKS01000083">
    <property type="protein sequence ID" value="MGD31627.1"/>
    <property type="molecule type" value="Genomic_DNA"/>
</dbReference>
<evidence type="ECO:0000313" key="2">
    <source>
        <dbReference type="EMBL" id="MGD31627.1"/>
    </source>
</evidence>
<gene>
    <name evidence="1" type="ORF">CHC34_10065</name>
    <name evidence="2" type="ORF">EE393_22360</name>
</gene>
<dbReference type="EMBL" id="CP030219">
    <property type="protein sequence ID" value="AXD71281.1"/>
    <property type="molecule type" value="Genomic_DNA"/>
</dbReference>
<protein>
    <recommendedName>
        <fullName evidence="4">Prophage protein</fullName>
    </recommendedName>
</protein>
<reference evidence="2" key="2">
    <citation type="submission" date="2018-11" db="EMBL/GenBank/DDBJ databases">
        <authorList>
            <consortium name="PulseNet: The National Subtyping Network for Foodborne Disease Surveillance"/>
            <person name="Tarr C.L."/>
            <person name="Trees E."/>
            <person name="Katz L.S."/>
            <person name="Carleton-Romer H.A."/>
            <person name="Stroika S."/>
            <person name="Kucerova Z."/>
            <person name="Roache K.F."/>
            <person name="Sabol A.L."/>
            <person name="Besser J."/>
            <person name="Gerner-Smidt P."/>
        </authorList>
    </citation>
    <scope>NUCLEOTIDE SEQUENCE [LARGE SCALE GENOMIC DNA]</scope>
    <source>
        <strain evidence="2">PNUSAS058450</strain>
    </source>
</reference>